<evidence type="ECO:0000256" key="6">
    <source>
        <dbReference type="ARBA" id="ARBA00022741"/>
    </source>
</evidence>
<keyword evidence="11" id="KW-0648">Protein biosynthesis</keyword>
<dbReference type="EMBL" id="LT906465">
    <property type="protein sequence ID" value="SNV50221.1"/>
    <property type="molecule type" value="Genomic_DNA"/>
</dbReference>
<dbReference type="GO" id="GO:0000049">
    <property type="term" value="F:tRNA binding"/>
    <property type="evidence" value="ECO:0007669"/>
    <property type="project" value="UniProtKB-KW"/>
</dbReference>
<dbReference type="InterPro" id="IPR037118">
    <property type="entry name" value="Val-tRNA_synth_C_sf"/>
</dbReference>
<dbReference type="GO" id="GO:0005524">
    <property type="term" value="F:ATP binding"/>
    <property type="evidence" value="ECO:0007669"/>
    <property type="project" value="UniProtKB-KW"/>
</dbReference>
<dbReference type="GO" id="GO:0016887">
    <property type="term" value="F:ATP hydrolysis activity"/>
    <property type="evidence" value="ECO:0007669"/>
    <property type="project" value="InterPro"/>
</dbReference>
<keyword evidence="3" id="KW-0820">tRNA-binding</keyword>
<reference evidence="14 15" key="1">
    <citation type="submission" date="2017-06" db="EMBL/GenBank/DDBJ databases">
        <authorList>
            <consortium name="Pathogen Informatics"/>
        </authorList>
    </citation>
    <scope>NUCLEOTIDE SEQUENCE [LARGE SCALE GENOMIC DNA]</scope>
    <source>
        <strain evidence="14 15">NCTC13490</strain>
    </source>
</reference>
<evidence type="ECO:0000256" key="7">
    <source>
        <dbReference type="ARBA" id="ARBA00022801"/>
    </source>
</evidence>
<dbReference type="InterPro" id="IPR017871">
    <property type="entry name" value="ABC_transporter-like_CS"/>
</dbReference>
<dbReference type="Pfam" id="PF16326">
    <property type="entry name" value="ABC_tran_CTD"/>
    <property type="match status" value="1"/>
</dbReference>
<feature type="region of interest" description="Disordered" evidence="12">
    <location>
        <begin position="533"/>
        <end position="581"/>
    </location>
</feature>
<dbReference type="SMART" id="SM00382">
    <property type="entry name" value="AAA"/>
    <property type="match status" value="2"/>
</dbReference>
<keyword evidence="15" id="KW-1185">Reference proteome</keyword>
<dbReference type="FunFam" id="3.40.50.300:FF:000011">
    <property type="entry name" value="Putative ABC transporter ATP-binding component"/>
    <property type="match status" value="1"/>
</dbReference>
<dbReference type="InterPro" id="IPR003593">
    <property type="entry name" value="AAA+_ATPase"/>
</dbReference>
<proteinExistence type="inferred from homology"/>
<sequence>MNYVSAENLSKSYGVKSLFKNISFNINEGDKIAIVAKNGSGKSTLLKIILGKEIADSGEVSINKDVQVVLFDQEIEFDSQLTVEEFMMTLDSAPIQALKNYHKSLISQDAEDMELAIAEMEAQKAWDLENEMKQILSQLKITDLEAKMGTLSGGQIKRVALAKLLTETRAEHRHVLLIMDEPTNHLDVEMVEWLENYLSKAKITLLLVTHDRYFLDSVCDTIWEMEDQNLYVHNGSYATYLENKMIREDHLNATIDKANNLYRKELEWMRRQPKARTTKSKSRIDAFYETEKVAKTDTRKQALELDFEMKRLGKKILELKNINKSFGEKILLKDFSYSFQRGEKVGIVGKNGAGKSTLLNIIQGFEPKDSGEIETGETIKFGYFSQKGLNYNEEERVIDFIREISENFPMANGRTISASQFLRLFLFDDQTQYSPISKLSGGEKRRLHLMKVLYENPNFLIFDEPTNDLDLPTLTVLENFLLNFQGCVIIVSHDRYFMDRIVDHVLAFEDEGKIRDFVGNFSEYREKIRETRIENQERQAQAKTDEPQTKSENPATSNQKPATKKLSFKEQRELESIEKEMPKLEERRADILEKLNNESDYEKISKLSEELQTVSDELGEKEMRWLELQEMQS</sequence>
<dbReference type="Proteomes" id="UP000215196">
    <property type="component" value="Chromosome 1"/>
</dbReference>
<organism evidence="14 15">
    <name type="scientific">Chryseobacterium taklimakanense</name>
    <dbReference type="NCBI Taxonomy" id="536441"/>
    <lineage>
        <taxon>Bacteria</taxon>
        <taxon>Pseudomonadati</taxon>
        <taxon>Bacteroidota</taxon>
        <taxon>Flavobacteriia</taxon>
        <taxon>Flavobacteriales</taxon>
        <taxon>Weeksellaceae</taxon>
        <taxon>Chryseobacterium group</taxon>
        <taxon>Chryseobacterium</taxon>
    </lineage>
</organism>
<dbReference type="InterPro" id="IPR027417">
    <property type="entry name" value="P-loop_NTPase"/>
</dbReference>
<gene>
    <name evidence="14" type="ORF">SAMEA4412677_02303</name>
</gene>
<dbReference type="InterPro" id="IPR032781">
    <property type="entry name" value="ABC_tran_Xtn"/>
</dbReference>
<evidence type="ECO:0000256" key="5">
    <source>
        <dbReference type="ARBA" id="ARBA00022737"/>
    </source>
</evidence>
<dbReference type="InterPro" id="IPR032524">
    <property type="entry name" value="ABC_tran_C"/>
</dbReference>
<dbReference type="PROSITE" id="PS00211">
    <property type="entry name" value="ABC_TRANSPORTER_1"/>
    <property type="match status" value="1"/>
</dbReference>
<dbReference type="RefSeq" id="WP_095073307.1">
    <property type="nucleotide sequence ID" value="NZ_LT906465.1"/>
</dbReference>
<dbReference type="KEGG" id="ctak:4412677_02303"/>
<dbReference type="InterPro" id="IPR003439">
    <property type="entry name" value="ABC_transporter-like_ATP-bd"/>
</dbReference>
<evidence type="ECO:0000313" key="14">
    <source>
        <dbReference type="EMBL" id="SNV50221.1"/>
    </source>
</evidence>
<evidence type="ECO:0000256" key="1">
    <source>
        <dbReference type="ARBA" id="ARBA00005868"/>
    </source>
</evidence>
<evidence type="ECO:0000256" key="8">
    <source>
        <dbReference type="ARBA" id="ARBA00022840"/>
    </source>
</evidence>
<evidence type="ECO:0000256" key="11">
    <source>
        <dbReference type="ARBA" id="ARBA00022917"/>
    </source>
</evidence>
<dbReference type="Pfam" id="PF12848">
    <property type="entry name" value="ABC_tran_Xtn"/>
    <property type="match status" value="1"/>
</dbReference>
<dbReference type="PANTHER" id="PTHR42855">
    <property type="entry name" value="ABC TRANSPORTER ATP-BINDING SUBUNIT"/>
    <property type="match status" value="1"/>
</dbReference>
<dbReference type="GO" id="GO:0006412">
    <property type="term" value="P:translation"/>
    <property type="evidence" value="ECO:0007669"/>
    <property type="project" value="UniProtKB-KW"/>
</dbReference>
<dbReference type="PROSITE" id="PS50893">
    <property type="entry name" value="ABC_TRANSPORTER_2"/>
    <property type="match status" value="2"/>
</dbReference>
<dbReference type="InterPro" id="IPR051309">
    <property type="entry name" value="ABCF_ATPase"/>
</dbReference>
<keyword evidence="10" id="KW-0694">RNA-binding</keyword>
<dbReference type="GO" id="GO:0019843">
    <property type="term" value="F:rRNA binding"/>
    <property type="evidence" value="ECO:0007669"/>
    <property type="project" value="UniProtKB-KW"/>
</dbReference>
<evidence type="ECO:0000256" key="3">
    <source>
        <dbReference type="ARBA" id="ARBA00022555"/>
    </source>
</evidence>
<dbReference type="Gene3D" id="1.10.287.380">
    <property type="entry name" value="Valyl-tRNA synthetase, C-terminal domain"/>
    <property type="match status" value="1"/>
</dbReference>
<feature type="compositionally biased region" description="Polar residues" evidence="12">
    <location>
        <begin position="550"/>
        <end position="561"/>
    </location>
</feature>
<keyword evidence="2" id="KW-0963">Cytoplasm</keyword>
<dbReference type="GO" id="GO:0003677">
    <property type="term" value="F:DNA binding"/>
    <property type="evidence" value="ECO:0007669"/>
    <property type="project" value="InterPro"/>
</dbReference>
<keyword evidence="7" id="KW-0378">Hydrolase</keyword>
<dbReference type="Pfam" id="PF00005">
    <property type="entry name" value="ABC_tran"/>
    <property type="match status" value="2"/>
</dbReference>
<keyword evidence="8 14" id="KW-0067">ATP-binding</keyword>
<keyword evidence="6" id="KW-0547">Nucleotide-binding</keyword>
<evidence type="ECO:0000256" key="12">
    <source>
        <dbReference type="SAM" id="MobiDB-lite"/>
    </source>
</evidence>
<keyword evidence="9" id="KW-0810">Translation regulation</keyword>
<dbReference type="SUPFAM" id="SSF52540">
    <property type="entry name" value="P-loop containing nucleoside triphosphate hydrolases"/>
    <property type="match status" value="2"/>
</dbReference>
<dbReference type="GO" id="GO:0006417">
    <property type="term" value="P:regulation of translation"/>
    <property type="evidence" value="ECO:0007669"/>
    <property type="project" value="UniProtKB-KW"/>
</dbReference>
<dbReference type="FunFam" id="3.40.50.300:FF:000183">
    <property type="entry name" value="ABC transporter ATP-binding protein yjjK"/>
    <property type="match status" value="1"/>
</dbReference>
<evidence type="ECO:0000256" key="2">
    <source>
        <dbReference type="ARBA" id="ARBA00022490"/>
    </source>
</evidence>
<feature type="domain" description="ABC transporter" evidence="13">
    <location>
        <begin position="4"/>
        <end position="259"/>
    </location>
</feature>
<dbReference type="CDD" id="cd03221">
    <property type="entry name" value="ABCF_EF-3"/>
    <property type="match status" value="2"/>
</dbReference>
<dbReference type="AlphaFoldDB" id="A0A239XTH2"/>
<evidence type="ECO:0000256" key="9">
    <source>
        <dbReference type="ARBA" id="ARBA00022845"/>
    </source>
</evidence>
<evidence type="ECO:0000256" key="4">
    <source>
        <dbReference type="ARBA" id="ARBA00022730"/>
    </source>
</evidence>
<keyword evidence="5" id="KW-0677">Repeat</keyword>
<comment type="similarity">
    <text evidence="1">Belongs to the ABC transporter superfamily. ABCF family. Translational throttle EttA subfamily.</text>
</comment>
<evidence type="ECO:0000259" key="13">
    <source>
        <dbReference type="PROSITE" id="PS50893"/>
    </source>
</evidence>
<dbReference type="PANTHER" id="PTHR42855:SF1">
    <property type="entry name" value="ABC TRANSPORTER DOMAIN-CONTAINING PROTEIN"/>
    <property type="match status" value="1"/>
</dbReference>
<feature type="compositionally biased region" description="Basic and acidic residues" evidence="12">
    <location>
        <begin position="567"/>
        <end position="581"/>
    </location>
</feature>
<evidence type="ECO:0000256" key="10">
    <source>
        <dbReference type="ARBA" id="ARBA00022884"/>
    </source>
</evidence>
<dbReference type="Gene3D" id="3.40.50.300">
    <property type="entry name" value="P-loop containing nucleotide triphosphate hydrolases"/>
    <property type="match status" value="2"/>
</dbReference>
<name>A0A239XTH2_9FLAO</name>
<accession>A0A239XTH2</accession>
<protein>
    <submittedName>
        <fullName evidence="14">Uncharacterized ABC transporter ATP-binding protein HI_1252</fullName>
    </submittedName>
</protein>
<feature type="domain" description="ABC transporter" evidence="13">
    <location>
        <begin position="317"/>
        <end position="535"/>
    </location>
</feature>
<keyword evidence="4" id="KW-0699">rRNA-binding</keyword>
<evidence type="ECO:0000313" key="15">
    <source>
        <dbReference type="Proteomes" id="UP000215196"/>
    </source>
</evidence>